<keyword evidence="2" id="KW-0479">Metal-binding</keyword>
<dbReference type="GO" id="GO:0016491">
    <property type="term" value="F:oxidoreductase activity"/>
    <property type="evidence" value="ECO:0007669"/>
    <property type="project" value="InterPro"/>
</dbReference>
<evidence type="ECO:0000256" key="4">
    <source>
        <dbReference type="ARBA" id="ARBA00023014"/>
    </source>
</evidence>
<dbReference type="PROSITE" id="PS51669">
    <property type="entry name" value="4FE4S_MOW_BIS_MGD"/>
    <property type="match status" value="1"/>
</dbReference>
<dbReference type="AlphaFoldDB" id="A0A369LV65"/>
<gene>
    <name evidence="5" type="ORF">C1877_13905</name>
</gene>
<dbReference type="InterPro" id="IPR006657">
    <property type="entry name" value="MoPterin_dinucl-bd_dom"/>
</dbReference>
<dbReference type="GO" id="GO:0051536">
    <property type="term" value="F:iron-sulfur cluster binding"/>
    <property type="evidence" value="ECO:0007669"/>
    <property type="project" value="UniProtKB-KW"/>
</dbReference>
<keyword evidence="4" id="KW-0411">Iron-sulfur</keyword>
<dbReference type="PANTHER" id="PTHR43742">
    <property type="entry name" value="TRIMETHYLAMINE-N-OXIDE REDUCTASE"/>
    <property type="match status" value="1"/>
</dbReference>
<organism evidence="5 6">
    <name type="scientific">Gordonibacter pamelaeae</name>
    <dbReference type="NCBI Taxonomy" id="471189"/>
    <lineage>
        <taxon>Bacteria</taxon>
        <taxon>Bacillati</taxon>
        <taxon>Actinomycetota</taxon>
        <taxon>Coriobacteriia</taxon>
        <taxon>Eggerthellales</taxon>
        <taxon>Eggerthellaceae</taxon>
        <taxon>Gordonibacter</taxon>
    </lineage>
</organism>
<evidence type="ECO:0000313" key="6">
    <source>
        <dbReference type="Proteomes" id="UP000254000"/>
    </source>
</evidence>
<sequence>MINEYNHDLYKTDWRWYEDGYEVTRTSVWTGPGCHNGCGVLTYVKDGKLEKIEGDPNFGYNQGRLCLRCLNMVENIYNNDRLKWPLLRDGEKGENKWKRITWEEAFDWLEDTYKTICKTIHDEYNGIGPEGIVALSGTGRNAMWHGAMCLRAVFGSPNMSFGFLSADSCYQPRMTANLMKDGDCWILDASQLHPDRYDNPEWKQPEVVIVWGNEPLASNPDGFVGHWLIDLMRMGTKFIVMDPALTWLASKADIWIQVRPGTDCALAMGMLRVIVDEDLYDHDFVDNWCYGFDELVERLQDYPTDKVAEICWIPEQQIYDAARMFAAAKPGAIQWGLAIDMQIAAMEASFAISDITALCGNLDVPGGNVLVRYAYNSSKKYGCGLEFISQEMLDRRIGTDQSPIHKAGYTPFIPPDLLLEAMETGVPYPPQMMWVHGTNPIANMGGDAPRIYRAWQNVPYTVVVDYYLTPTAVAFADLVLPVAMSVERDSFRSWWQPLRTMTAAAGRYYECMMDEELVFYLGKRFNPDFFNQFETVRDFLTWMIQDDGNGVPYTFEDLTHTVYDYWDWNETYHKYEKGLLREDGQPGFVTATGMYEISSPLFDVWGFDPLPHHMEPFESPYRTPELYKEYPYIYTSGHRHIGLFHSEHRQLPTMREVHPTAIADISPEIAEEIGVKEGDWVWFENRRGKCKQQAHIAPGLMPNLVRARHGWWFPEQEAAEPNLYGVFDCNGNNLTTMGVYGPTHYGAPYKSTLCKCYKVTPENDCSPSEIVTKGGGFGGYDYTRFEGD</sequence>
<dbReference type="CDD" id="cd02759">
    <property type="entry name" value="MopB_Acetylene-hydratase"/>
    <property type="match status" value="1"/>
</dbReference>
<dbReference type="SUPFAM" id="SSF50692">
    <property type="entry name" value="ADC-like"/>
    <property type="match status" value="1"/>
</dbReference>
<dbReference type="Gene3D" id="2.40.40.20">
    <property type="match status" value="1"/>
</dbReference>
<evidence type="ECO:0000313" key="5">
    <source>
        <dbReference type="EMBL" id="RDB62136.1"/>
    </source>
</evidence>
<dbReference type="InterPro" id="IPR006656">
    <property type="entry name" value="Mopterin_OxRdtase"/>
</dbReference>
<name>A0A369LV65_9ACTN</name>
<dbReference type="OrthoDB" id="3169211at2"/>
<dbReference type="InterPro" id="IPR050612">
    <property type="entry name" value="Prok_Mopterin_Oxidored"/>
</dbReference>
<evidence type="ECO:0000256" key="2">
    <source>
        <dbReference type="ARBA" id="ARBA00022723"/>
    </source>
</evidence>
<dbReference type="GO" id="GO:0018818">
    <property type="term" value="F:acetylene hydratase activity"/>
    <property type="evidence" value="ECO:0007669"/>
    <property type="project" value="InterPro"/>
</dbReference>
<proteinExistence type="inferred from homology"/>
<dbReference type="InterPro" id="IPR041930">
    <property type="entry name" value="Acetylene_hydratase"/>
</dbReference>
<dbReference type="InterPro" id="IPR006963">
    <property type="entry name" value="Mopterin_OxRdtase_4Fe-4S_dom"/>
</dbReference>
<accession>A0A369LV65</accession>
<dbReference type="PANTHER" id="PTHR43742:SF6">
    <property type="entry name" value="OXIDOREDUCTASE YYAE-RELATED"/>
    <property type="match status" value="1"/>
</dbReference>
<reference evidence="5 6" key="1">
    <citation type="journal article" date="2018" name="Elife">
        <title>Discovery and characterization of a prevalent human gut bacterial enzyme sufficient for the inactivation of a family of plant toxins.</title>
        <authorList>
            <person name="Koppel N."/>
            <person name="Bisanz J.E."/>
            <person name="Pandelia M.E."/>
            <person name="Turnbaugh P.J."/>
            <person name="Balskus E.P."/>
        </authorList>
    </citation>
    <scope>NUCLEOTIDE SEQUENCE [LARGE SCALE GENOMIC DNA]</scope>
    <source>
        <strain evidence="5 6">3C</strain>
    </source>
</reference>
<dbReference type="GeneID" id="78360790"/>
<dbReference type="GO" id="GO:0046872">
    <property type="term" value="F:metal ion binding"/>
    <property type="evidence" value="ECO:0007669"/>
    <property type="project" value="UniProtKB-KW"/>
</dbReference>
<dbReference type="EMBL" id="PPTS01000010">
    <property type="protein sequence ID" value="RDB62136.1"/>
    <property type="molecule type" value="Genomic_DNA"/>
</dbReference>
<dbReference type="InterPro" id="IPR037949">
    <property type="entry name" value="MopB_CT_Acetylene-hydratase"/>
</dbReference>
<dbReference type="Pfam" id="PF01568">
    <property type="entry name" value="Molydop_binding"/>
    <property type="match status" value="1"/>
</dbReference>
<dbReference type="Pfam" id="PF00384">
    <property type="entry name" value="Molybdopterin"/>
    <property type="match status" value="1"/>
</dbReference>
<dbReference type="InterPro" id="IPR009010">
    <property type="entry name" value="Asp_de-COase-like_dom_sf"/>
</dbReference>
<keyword evidence="3" id="KW-0408">Iron</keyword>
<dbReference type="Pfam" id="PF04879">
    <property type="entry name" value="Molybdop_Fe4S4"/>
    <property type="match status" value="1"/>
</dbReference>
<evidence type="ECO:0000256" key="1">
    <source>
        <dbReference type="ARBA" id="ARBA00010312"/>
    </source>
</evidence>
<keyword evidence="6" id="KW-1185">Reference proteome</keyword>
<dbReference type="SUPFAM" id="SSF53706">
    <property type="entry name" value="Formate dehydrogenase/DMSO reductase, domains 1-3"/>
    <property type="match status" value="1"/>
</dbReference>
<dbReference type="Gene3D" id="2.20.25.90">
    <property type="entry name" value="ADC-like domains"/>
    <property type="match status" value="1"/>
</dbReference>
<protein>
    <submittedName>
        <fullName evidence="5">Dehydrogenase</fullName>
    </submittedName>
</protein>
<dbReference type="Gene3D" id="3.40.50.740">
    <property type="match status" value="1"/>
</dbReference>
<dbReference type="RefSeq" id="WP_041239388.1">
    <property type="nucleotide sequence ID" value="NZ_CABMMS010000010.1"/>
</dbReference>
<comment type="similarity">
    <text evidence="1">Belongs to the prokaryotic molybdopterin-containing oxidoreductase family.</text>
</comment>
<dbReference type="GO" id="GO:0043546">
    <property type="term" value="F:molybdopterin cofactor binding"/>
    <property type="evidence" value="ECO:0007669"/>
    <property type="project" value="InterPro"/>
</dbReference>
<comment type="caution">
    <text evidence="5">The sequence shown here is derived from an EMBL/GenBank/DDBJ whole genome shotgun (WGS) entry which is preliminary data.</text>
</comment>
<dbReference type="SMR" id="A0A369LV65"/>
<dbReference type="SMART" id="SM00926">
    <property type="entry name" value="Molybdop_Fe4S4"/>
    <property type="match status" value="1"/>
</dbReference>
<dbReference type="CDD" id="cd02781">
    <property type="entry name" value="MopB_CT_Acetylene-hydratase"/>
    <property type="match status" value="1"/>
</dbReference>
<evidence type="ECO:0000256" key="3">
    <source>
        <dbReference type="ARBA" id="ARBA00023004"/>
    </source>
</evidence>
<dbReference type="Proteomes" id="UP000254000">
    <property type="component" value="Unassembled WGS sequence"/>
</dbReference>
<dbReference type="Gene3D" id="3.40.228.10">
    <property type="entry name" value="Dimethylsulfoxide Reductase, domain 2"/>
    <property type="match status" value="1"/>
</dbReference>